<name>A0A1V2I3A1_9ACTN</name>
<dbReference type="EMBL" id="MOMC01000068">
    <property type="protein sequence ID" value="ONH24770.1"/>
    <property type="molecule type" value="Genomic_DNA"/>
</dbReference>
<evidence type="ECO:0000313" key="3">
    <source>
        <dbReference type="EMBL" id="ONH24770.1"/>
    </source>
</evidence>
<keyword evidence="2" id="KW-0472">Membrane</keyword>
<organism evidence="3 4">
    <name type="scientific">Pseudofrankia asymbiotica</name>
    <dbReference type="NCBI Taxonomy" id="1834516"/>
    <lineage>
        <taxon>Bacteria</taxon>
        <taxon>Bacillati</taxon>
        <taxon>Actinomycetota</taxon>
        <taxon>Actinomycetes</taxon>
        <taxon>Frankiales</taxon>
        <taxon>Frankiaceae</taxon>
        <taxon>Pseudofrankia</taxon>
    </lineage>
</organism>
<feature type="transmembrane region" description="Helical" evidence="2">
    <location>
        <begin position="99"/>
        <end position="118"/>
    </location>
</feature>
<comment type="caution">
    <text evidence="3">The sequence shown here is derived from an EMBL/GenBank/DDBJ whole genome shotgun (WGS) entry which is preliminary data.</text>
</comment>
<proteinExistence type="predicted"/>
<dbReference type="AlphaFoldDB" id="A0A1V2I3A1"/>
<feature type="transmembrane region" description="Helical" evidence="2">
    <location>
        <begin position="55"/>
        <end position="78"/>
    </location>
</feature>
<keyword evidence="2" id="KW-0812">Transmembrane</keyword>
<feature type="transmembrane region" description="Helical" evidence="2">
    <location>
        <begin position="28"/>
        <end position="49"/>
    </location>
</feature>
<evidence type="ECO:0000256" key="1">
    <source>
        <dbReference type="SAM" id="MobiDB-lite"/>
    </source>
</evidence>
<evidence type="ECO:0000313" key="4">
    <source>
        <dbReference type="Proteomes" id="UP000188929"/>
    </source>
</evidence>
<dbReference type="STRING" id="1834516.BL253_29355"/>
<keyword evidence="4" id="KW-1185">Reference proteome</keyword>
<dbReference type="Proteomes" id="UP000188929">
    <property type="component" value="Unassembled WGS sequence"/>
</dbReference>
<evidence type="ECO:0008006" key="5">
    <source>
        <dbReference type="Google" id="ProtNLM"/>
    </source>
</evidence>
<gene>
    <name evidence="3" type="ORF">BL253_29355</name>
</gene>
<feature type="region of interest" description="Disordered" evidence="1">
    <location>
        <begin position="155"/>
        <end position="175"/>
    </location>
</feature>
<reference evidence="4" key="1">
    <citation type="submission" date="2016-10" db="EMBL/GenBank/DDBJ databases">
        <title>Frankia sp. NRRL B-16386 Genome sequencing.</title>
        <authorList>
            <person name="Ghodhbane-Gtari F."/>
            <person name="Swanson E."/>
            <person name="Gueddou A."/>
            <person name="Hezbri K."/>
            <person name="Ktari K."/>
            <person name="Nouioui I."/>
            <person name="Morris K."/>
            <person name="Simpson S."/>
            <person name="Abebe-Akele F."/>
            <person name="Thomas K."/>
            <person name="Gtari M."/>
            <person name="Tisa L.S."/>
        </authorList>
    </citation>
    <scope>NUCLEOTIDE SEQUENCE [LARGE SCALE GENOMIC DNA]</scope>
    <source>
        <strain evidence="4">NRRL B-16386</strain>
    </source>
</reference>
<keyword evidence="2" id="KW-1133">Transmembrane helix</keyword>
<accession>A0A1V2I3A1</accession>
<evidence type="ECO:0000256" key="2">
    <source>
        <dbReference type="SAM" id="Phobius"/>
    </source>
</evidence>
<sequence length="266" mass="27855">MNPAGETSTTVRARGSLGTAGRAKTGHLVTAMIGIVVGLTFAFGFGNSWALGLRLGVPVFVAPLVAPAVDLSVVGLLLGTRHLAVHGGPVEVARSARRLLLFASVVTLALNVAEPVIAGEYGKAAFDAVGPLLLIGWGEVGPGLIEAMHAADQQATATDRLAEPERLPVGGSAAPAPVRRRLGIEATAPQGRDKAAREQDLIHRARAENVLHWQHHHRPISAETLRKRMRVGSPTARRLVAQLRSDMDIHSGEGLAATDSKAQPDG</sequence>
<protein>
    <recommendedName>
        <fullName evidence="5">DUF2637 domain-containing protein</fullName>
    </recommendedName>
</protein>